<comment type="caution">
    <text evidence="1">The sequence shown here is derived from an EMBL/GenBank/DDBJ whole genome shotgun (WGS) entry which is preliminary data.</text>
</comment>
<evidence type="ECO:0000313" key="1">
    <source>
        <dbReference type="EMBL" id="PKK88862.1"/>
    </source>
</evidence>
<reference evidence="1 2" key="1">
    <citation type="journal article" date="2017" name="ISME J.">
        <title>Potential for microbial H2 and metal transformations associated with novel bacteria and archaea in deep terrestrial subsurface sediments.</title>
        <authorList>
            <person name="Hernsdorf A.W."/>
            <person name="Amano Y."/>
            <person name="Miyakawa K."/>
            <person name="Ise K."/>
            <person name="Suzuki Y."/>
            <person name="Anantharaman K."/>
            <person name="Probst A."/>
            <person name="Burstein D."/>
            <person name="Thomas B.C."/>
            <person name="Banfield J.F."/>
        </authorList>
    </citation>
    <scope>NUCLEOTIDE SEQUENCE [LARGE SCALE GENOMIC DNA]</scope>
    <source>
        <strain evidence="1">HGW-Wallbacteria-1</strain>
    </source>
</reference>
<sequence>MSFDNANNINDNRTDECCSSDAHLNTRCRSCPSKATCLKIARQNRFEGAMEMAGAMAHELNQILQQVMGYSDLISYEAEKLSGLIVQKQDSYPLDSDQINEISLSKTETEALETLDSMMNVSGKLCHAADEMGKFAWKIASVQDYRTREYLPGKHIFDLDFSGERKNLEFNSADFSDHEMNKRNQL</sequence>
<gene>
    <name evidence="1" type="ORF">CVV64_16895</name>
</gene>
<organism evidence="1 2">
    <name type="scientific">Candidatus Wallbacteria bacterium HGW-Wallbacteria-1</name>
    <dbReference type="NCBI Taxonomy" id="2013854"/>
    <lineage>
        <taxon>Bacteria</taxon>
        <taxon>Candidatus Walliibacteriota</taxon>
    </lineage>
</organism>
<evidence type="ECO:0008006" key="3">
    <source>
        <dbReference type="Google" id="ProtNLM"/>
    </source>
</evidence>
<name>A0A2N1PKQ7_9BACT</name>
<protein>
    <recommendedName>
        <fullName evidence="3">Signal transduction histidine kinase dimerisation/phosphoacceptor domain-containing protein</fullName>
    </recommendedName>
</protein>
<dbReference type="EMBL" id="PGXC01000032">
    <property type="protein sequence ID" value="PKK88862.1"/>
    <property type="molecule type" value="Genomic_DNA"/>
</dbReference>
<evidence type="ECO:0000313" key="2">
    <source>
        <dbReference type="Proteomes" id="UP000233256"/>
    </source>
</evidence>
<dbReference type="Proteomes" id="UP000233256">
    <property type="component" value="Unassembled WGS sequence"/>
</dbReference>
<accession>A0A2N1PKQ7</accession>
<dbReference type="AlphaFoldDB" id="A0A2N1PKQ7"/>
<proteinExistence type="predicted"/>